<feature type="chain" id="PRO_5016804826" evidence="1">
    <location>
        <begin position="23"/>
        <end position="69"/>
    </location>
</feature>
<protein>
    <submittedName>
        <fullName evidence="2">Uncharacterized protein</fullName>
    </submittedName>
</protein>
<gene>
    <name evidence="2" type="ORF">NCTC12157_02390</name>
</gene>
<sequence length="69" mass="7127">MKLLPLLTLMTAAWGMTTPALHAETAPLNPPQATAIPLVAPAAVPMIIPGAPVREVNLPFQAIVPEPGP</sequence>
<organism evidence="2 3">
    <name type="scientific">Ewingella americana</name>
    <dbReference type="NCBI Taxonomy" id="41202"/>
    <lineage>
        <taxon>Bacteria</taxon>
        <taxon>Pseudomonadati</taxon>
        <taxon>Pseudomonadota</taxon>
        <taxon>Gammaproteobacteria</taxon>
        <taxon>Enterobacterales</taxon>
        <taxon>Yersiniaceae</taxon>
        <taxon>Ewingella</taxon>
    </lineage>
</organism>
<evidence type="ECO:0000313" key="3">
    <source>
        <dbReference type="Proteomes" id="UP000254304"/>
    </source>
</evidence>
<dbReference type="Proteomes" id="UP000254304">
    <property type="component" value="Unassembled WGS sequence"/>
</dbReference>
<proteinExistence type="predicted"/>
<accession>A0A377NF04</accession>
<evidence type="ECO:0000256" key="1">
    <source>
        <dbReference type="SAM" id="SignalP"/>
    </source>
</evidence>
<name>A0A377NF04_9GAMM</name>
<evidence type="ECO:0000313" key="2">
    <source>
        <dbReference type="EMBL" id="STQ44667.1"/>
    </source>
</evidence>
<feature type="signal peptide" evidence="1">
    <location>
        <begin position="1"/>
        <end position="22"/>
    </location>
</feature>
<reference evidence="2 3" key="1">
    <citation type="submission" date="2018-06" db="EMBL/GenBank/DDBJ databases">
        <authorList>
            <consortium name="Pathogen Informatics"/>
            <person name="Doyle S."/>
        </authorList>
    </citation>
    <scope>NUCLEOTIDE SEQUENCE [LARGE SCALE GENOMIC DNA]</scope>
    <source>
        <strain evidence="2 3">NCTC12157</strain>
    </source>
</reference>
<dbReference type="EMBL" id="UGGO01000001">
    <property type="protein sequence ID" value="STQ44667.1"/>
    <property type="molecule type" value="Genomic_DNA"/>
</dbReference>
<keyword evidence="1" id="KW-0732">Signal</keyword>
<dbReference type="AlphaFoldDB" id="A0A377NF04"/>